<dbReference type="EMBL" id="JAAZQD010000003">
    <property type="protein sequence ID" value="NKZ38885.1"/>
    <property type="molecule type" value="Genomic_DNA"/>
</dbReference>
<feature type="compositionally biased region" description="Basic residues" evidence="1">
    <location>
        <begin position="139"/>
        <end position="149"/>
    </location>
</feature>
<dbReference type="AlphaFoldDB" id="A0A846ZKP9"/>
<dbReference type="Gene3D" id="2.30.30.40">
    <property type="entry name" value="SH3 Domains"/>
    <property type="match status" value="1"/>
</dbReference>
<reference evidence="5 6" key="1">
    <citation type="journal article" date="2017" name="Int. J. Syst. Evol. Microbiol.">
        <title>Oleiagrimonas citrea sp. nov., a marine bacterium isolated from tidal flat sediment and emended description of the genus Oleiagrimonas Fang et al. 2015 and Oleiagrimonas soli.</title>
        <authorList>
            <person name="Yang S.H."/>
            <person name="Seo H.S."/>
            <person name="Seong C.N."/>
            <person name="Kwon K.K."/>
        </authorList>
    </citation>
    <scope>NUCLEOTIDE SEQUENCE [LARGE SCALE GENOMIC DNA]</scope>
    <source>
        <strain evidence="5 6">MEBiC09124</strain>
    </source>
</reference>
<accession>A0A846ZKP9</accession>
<keyword evidence="2" id="KW-0812">Transmembrane</keyword>
<keyword evidence="2" id="KW-1133">Transmembrane helix</keyword>
<evidence type="ECO:0000256" key="2">
    <source>
        <dbReference type="SAM" id="Phobius"/>
    </source>
</evidence>
<dbReference type="RefSeq" id="WP_168609071.1">
    <property type="nucleotide sequence ID" value="NZ_JAAZQD010000003.1"/>
</dbReference>
<gene>
    <name evidence="5" type="ORF">HF690_07915</name>
</gene>
<feature type="domain" description="SH3b" evidence="4">
    <location>
        <begin position="31"/>
        <end position="81"/>
    </location>
</feature>
<feature type="compositionally biased region" description="Basic residues" evidence="1">
    <location>
        <begin position="178"/>
        <end position="195"/>
    </location>
</feature>
<keyword evidence="2" id="KW-0472">Membrane</keyword>
<comment type="caution">
    <text evidence="5">The sequence shown here is derived from an EMBL/GenBank/DDBJ whole genome shotgun (WGS) entry which is preliminary data.</text>
</comment>
<feature type="compositionally biased region" description="Basic residues" evidence="1">
    <location>
        <begin position="215"/>
        <end position="225"/>
    </location>
</feature>
<evidence type="ECO:0000313" key="5">
    <source>
        <dbReference type="EMBL" id="NKZ38885.1"/>
    </source>
</evidence>
<keyword evidence="6" id="KW-1185">Reference proteome</keyword>
<feature type="region of interest" description="Disordered" evidence="1">
    <location>
        <begin position="139"/>
        <end position="253"/>
    </location>
</feature>
<protein>
    <submittedName>
        <fullName evidence="5">SH3 domain-containing protein</fullName>
    </submittedName>
</protein>
<sequence>MRRHAWLFAFTLLLALPAAAQATRAYADVTINMRAGPDIGYPIVDLVRAGTPLYVQGCTADWAWCDVIAYGHRGWVAGDFIRYPYHRRWVSIYGYGAVIGIPVIRFVIGDYWHRHYRHHRFYHQRNYWYRYRPRHYAPPRRHHRAPPRIVHRDRYYRVPQRRHDTRRHESPRIERRHIEHRRIEHRRIQRQHTPSRRLAPTVLHRGSNQYSGSRSHQRSKSHRAQRQASTRHNGSARRDNRHHGRRDRDHDRR</sequence>
<feature type="transmembrane region" description="Helical" evidence="2">
    <location>
        <begin position="92"/>
        <end position="112"/>
    </location>
</feature>
<dbReference type="Pfam" id="PF08239">
    <property type="entry name" value="SH3_3"/>
    <property type="match status" value="1"/>
</dbReference>
<evidence type="ECO:0000313" key="6">
    <source>
        <dbReference type="Proteomes" id="UP000541636"/>
    </source>
</evidence>
<evidence type="ECO:0000256" key="1">
    <source>
        <dbReference type="SAM" id="MobiDB-lite"/>
    </source>
</evidence>
<proteinExistence type="predicted"/>
<evidence type="ECO:0000256" key="3">
    <source>
        <dbReference type="SAM" id="SignalP"/>
    </source>
</evidence>
<dbReference type="InterPro" id="IPR003646">
    <property type="entry name" value="SH3-like_bac-type"/>
</dbReference>
<feature type="signal peptide" evidence="3">
    <location>
        <begin position="1"/>
        <end position="20"/>
    </location>
</feature>
<feature type="compositionally biased region" description="Basic and acidic residues" evidence="1">
    <location>
        <begin position="166"/>
        <end position="177"/>
    </location>
</feature>
<name>A0A846ZKP9_9GAMM</name>
<keyword evidence="3" id="KW-0732">Signal</keyword>
<evidence type="ECO:0000259" key="4">
    <source>
        <dbReference type="Pfam" id="PF08239"/>
    </source>
</evidence>
<feature type="chain" id="PRO_5032461022" evidence="3">
    <location>
        <begin position="21"/>
        <end position="253"/>
    </location>
</feature>
<dbReference type="Proteomes" id="UP000541636">
    <property type="component" value="Unassembled WGS sequence"/>
</dbReference>
<organism evidence="5 6">
    <name type="scientific">Oleiagrimonas citrea</name>
    <dbReference type="NCBI Taxonomy" id="1665687"/>
    <lineage>
        <taxon>Bacteria</taxon>
        <taxon>Pseudomonadati</taxon>
        <taxon>Pseudomonadota</taxon>
        <taxon>Gammaproteobacteria</taxon>
        <taxon>Lysobacterales</taxon>
        <taxon>Rhodanobacteraceae</taxon>
        <taxon>Oleiagrimonas</taxon>
    </lineage>
</organism>